<sequence length="178" mass="19304">MSDSELTGVVEEARSLVTKVLDAIPVVHGSCVTTQGLTLDPSGYSMNLEYMVTLLDIPSAPKLKALAADFTLEMCLYRMAEGLQMYSGLLNVVAGHLTSSQKISDLGADIKDLLSKVQRIQKLSHVSSQSAETDMSSLSSRLTGDYEVQLATHVILGHLRSFAQDVFRSLRNLAQTIS</sequence>
<dbReference type="PANTHER" id="PTHR10511">
    <property type="entry name" value="GRANULOCYTE COLONY-STIMULATING FACTOR"/>
    <property type="match status" value="1"/>
</dbReference>
<accession>A0A8M1K9E7</accession>
<evidence type="ECO:0000313" key="2">
    <source>
        <dbReference type="RefSeq" id="XP_042559115.1"/>
    </source>
</evidence>
<keyword evidence="1" id="KW-1185">Reference proteome</keyword>
<dbReference type="GO" id="GO:0005125">
    <property type="term" value="F:cytokine activity"/>
    <property type="evidence" value="ECO:0007669"/>
    <property type="project" value="InterPro"/>
</dbReference>
<dbReference type="KEGG" id="char:122128679"/>
<dbReference type="InterPro" id="IPR040117">
    <property type="entry name" value="GCSF/MGF"/>
</dbReference>
<dbReference type="RefSeq" id="XP_042559115.1">
    <property type="nucleotide sequence ID" value="XM_042703181.1"/>
</dbReference>
<reference evidence="2" key="1">
    <citation type="submission" date="2025-08" db="UniProtKB">
        <authorList>
            <consortium name="RefSeq"/>
        </authorList>
    </citation>
    <scope>IDENTIFICATION</scope>
</reference>
<protein>
    <submittedName>
        <fullName evidence="2">Colony stimulating factor 3 (Granulocyte) a</fullName>
    </submittedName>
</protein>
<dbReference type="PANTHER" id="PTHR10511:SF2">
    <property type="entry name" value="GRANULOCYTE COLONY-STIMULATING FACTOR"/>
    <property type="match status" value="1"/>
</dbReference>
<gene>
    <name evidence="2" type="primary">csf3a</name>
</gene>
<dbReference type="CTD" id="100270759"/>
<dbReference type="Proteomes" id="UP000515152">
    <property type="component" value="Chromosome 23"/>
</dbReference>
<dbReference type="AlphaFoldDB" id="A0A8M1K9E7"/>
<dbReference type="OrthoDB" id="8841348at2759"/>
<dbReference type="GeneID" id="122128679"/>
<proteinExistence type="predicted"/>
<dbReference type="GO" id="GO:0045639">
    <property type="term" value="P:positive regulation of myeloid cell differentiation"/>
    <property type="evidence" value="ECO:0007669"/>
    <property type="project" value="InterPro"/>
</dbReference>
<name>A0A8M1K9E7_CLUHA</name>
<evidence type="ECO:0000313" key="1">
    <source>
        <dbReference type="Proteomes" id="UP000515152"/>
    </source>
</evidence>
<organism evidence="1 2">
    <name type="scientific">Clupea harengus</name>
    <name type="common">Atlantic herring</name>
    <dbReference type="NCBI Taxonomy" id="7950"/>
    <lineage>
        <taxon>Eukaryota</taxon>
        <taxon>Metazoa</taxon>
        <taxon>Chordata</taxon>
        <taxon>Craniata</taxon>
        <taxon>Vertebrata</taxon>
        <taxon>Euteleostomi</taxon>
        <taxon>Actinopterygii</taxon>
        <taxon>Neopterygii</taxon>
        <taxon>Teleostei</taxon>
        <taxon>Clupei</taxon>
        <taxon>Clupeiformes</taxon>
        <taxon>Clupeoidei</taxon>
        <taxon>Clupeidae</taxon>
        <taxon>Clupea</taxon>
    </lineage>
</organism>